<keyword evidence="5" id="KW-1185">Reference proteome</keyword>
<keyword evidence="2" id="KW-0732">Signal</keyword>
<organism evidence="4 5">
    <name type="scientific">Fulvivirga sediminis</name>
    <dbReference type="NCBI Taxonomy" id="2803949"/>
    <lineage>
        <taxon>Bacteria</taxon>
        <taxon>Pseudomonadati</taxon>
        <taxon>Bacteroidota</taxon>
        <taxon>Cytophagia</taxon>
        <taxon>Cytophagales</taxon>
        <taxon>Fulvivirgaceae</taxon>
        <taxon>Fulvivirga</taxon>
    </lineage>
</organism>
<sequence length="904" mass="102200">MRSIIIVLASFLIVFSTYAQEHSLTGRVRDEANHASFPGATVILKTLPDSTSAYGVTTTLEGLFNVPKVKRGKYVLEINFIGYKKVVRVLNVNKNINLGVVAMEEETTTLDAIEITAKAPVSTQKGDTTEFSAGAFKTTRDASAQDLVSKMPGIAVVDGQIQAQGEAVQKILIDGKPFFEGDVQAALQNLPSEVIAAIQVYDKKSDKAELSGFDDGEQVKTINIITKPDKRKGQFGKGSVGYGTDDRYQAAASVNLFDNDQRITITALSNNINMVNYSADPNSQGESRTQNGMIITNNAGINYGDSWDKVELTGGYYFSRRKNEGRRSLQRTYVLPSDSGQVYDQNSINNRINMDHHAWAKLEYELDDNNKIIWRPRISLRHDENNDSFEGETNTDNGRLNATNNTNTSKNSDYDFENNLFWSHQFSKKGRSITLSNNIGYHTNEDKSKRYAINNYYRRADSVEVLDQSSIRERDAVSFRMSAAYTEPLSKTSMLKAEYEIFNKDNSSDKLMYNNEDASSVLDTALSNAFDSHYLTHKAELGYQYKKNKWRMQLQAKYQLAKLNNDQQFPSTYDISRDFNSLLPSVRLDYELTDDKKLEFEYRTWTDAPSIGQLQAVIDNSNSLQLRTGNPGLEQAYNNWVRARYRAHSAEGNSMYASIESKFVDGYITNATTIANETTEIAQGIILEEGSQLIRPENTSGFYNFKTYVHYGMPWESIKSNIDVRGMVNYNRRPGVINNQTNLTNNTSLMLGLSLSSNISDRVDFNISTRGNYNIVSNSSRPAVDNEFYNQSTHVRYSWIFGNEFVYRADVNHRLNTGLAAGYDNSYTILNMSFGKKFLKDNLAELSVNVYDLLDQNNNVGRNVTEIYIEDSQSNALQRYFMLTFTYNLRHFSKGASMDDFKEI</sequence>
<name>A0A937F7S2_9BACT</name>
<dbReference type="EMBL" id="JAESIY010000009">
    <property type="protein sequence ID" value="MBL3657891.1"/>
    <property type="molecule type" value="Genomic_DNA"/>
</dbReference>
<comment type="caution">
    <text evidence="4">The sequence shown here is derived from an EMBL/GenBank/DDBJ whole genome shotgun (WGS) entry which is preliminary data.</text>
</comment>
<evidence type="ECO:0000313" key="4">
    <source>
        <dbReference type="EMBL" id="MBL3657891.1"/>
    </source>
</evidence>
<proteinExistence type="predicted"/>
<feature type="signal peptide" evidence="2">
    <location>
        <begin position="1"/>
        <end position="19"/>
    </location>
</feature>
<dbReference type="Pfam" id="PF13620">
    <property type="entry name" value="CarboxypepD_reg"/>
    <property type="match status" value="1"/>
</dbReference>
<dbReference type="AlphaFoldDB" id="A0A937F7S2"/>
<dbReference type="Pfam" id="PF14905">
    <property type="entry name" value="OMP_b-brl_3"/>
    <property type="match status" value="1"/>
</dbReference>
<dbReference type="InterPro" id="IPR008969">
    <property type="entry name" value="CarboxyPept-like_regulatory"/>
</dbReference>
<protein>
    <submittedName>
        <fullName evidence="4">Outer membrane beta-barrel protein</fullName>
    </submittedName>
</protein>
<feature type="domain" description="Outer membrane protein beta-barrel" evidence="3">
    <location>
        <begin position="424"/>
        <end position="887"/>
    </location>
</feature>
<accession>A0A937F7S2</accession>
<dbReference type="Gene3D" id="2.60.40.1120">
    <property type="entry name" value="Carboxypeptidase-like, regulatory domain"/>
    <property type="match status" value="1"/>
</dbReference>
<evidence type="ECO:0000256" key="1">
    <source>
        <dbReference type="SAM" id="MobiDB-lite"/>
    </source>
</evidence>
<feature type="compositionally biased region" description="Polar residues" evidence="1">
    <location>
        <begin position="391"/>
        <end position="402"/>
    </location>
</feature>
<dbReference type="Proteomes" id="UP000659388">
    <property type="component" value="Unassembled WGS sequence"/>
</dbReference>
<gene>
    <name evidence="4" type="ORF">JL102_17200</name>
</gene>
<evidence type="ECO:0000259" key="3">
    <source>
        <dbReference type="Pfam" id="PF14905"/>
    </source>
</evidence>
<dbReference type="InterPro" id="IPR041700">
    <property type="entry name" value="OMP_b-brl_3"/>
</dbReference>
<reference evidence="4" key="1">
    <citation type="submission" date="2021-01" db="EMBL/GenBank/DDBJ databases">
        <title>Fulvivirga kasyanovii gen. nov., sp nov., a novel member of the phylum Bacteroidetes isolated from seawater in a mussel farm.</title>
        <authorList>
            <person name="Zhao L.-H."/>
            <person name="Wang Z.-J."/>
        </authorList>
    </citation>
    <scope>NUCLEOTIDE SEQUENCE</scope>
    <source>
        <strain evidence="4">2943</strain>
    </source>
</reference>
<dbReference type="SUPFAM" id="SSF49464">
    <property type="entry name" value="Carboxypeptidase regulatory domain-like"/>
    <property type="match status" value="1"/>
</dbReference>
<evidence type="ECO:0000313" key="5">
    <source>
        <dbReference type="Proteomes" id="UP000659388"/>
    </source>
</evidence>
<feature type="region of interest" description="Disordered" evidence="1">
    <location>
        <begin position="384"/>
        <end position="410"/>
    </location>
</feature>
<dbReference type="RefSeq" id="WP_202245674.1">
    <property type="nucleotide sequence ID" value="NZ_JAESIY010000009.1"/>
</dbReference>
<dbReference type="SUPFAM" id="SSF56935">
    <property type="entry name" value="Porins"/>
    <property type="match status" value="1"/>
</dbReference>
<evidence type="ECO:0000256" key="2">
    <source>
        <dbReference type="SAM" id="SignalP"/>
    </source>
</evidence>
<feature type="chain" id="PRO_5037783553" evidence="2">
    <location>
        <begin position="20"/>
        <end position="904"/>
    </location>
</feature>